<dbReference type="PANTHER" id="PTHR10443">
    <property type="entry name" value="MICROSOMAL DIPEPTIDASE"/>
    <property type="match status" value="1"/>
</dbReference>
<dbReference type="HOGENOM" id="CLU_031404_3_0_1"/>
<dbReference type="InParanoid" id="A7SJZ8"/>
<dbReference type="EC" id="3.4.13.19" evidence="1"/>
<proteinExistence type="inferred from homology"/>
<keyword evidence="1" id="KW-0472">Membrane</keyword>
<dbReference type="PhylomeDB" id="A7SJZ8"/>
<keyword evidence="1" id="KW-0336">GPI-anchor</keyword>
<dbReference type="CDD" id="cd01301">
    <property type="entry name" value="rDP_like"/>
    <property type="match status" value="1"/>
</dbReference>
<comment type="subcellular location">
    <subcellularLocation>
        <location evidence="1">Membrane</location>
        <topology evidence="1">Lipid-anchor</topology>
        <topology evidence="1">GPI-anchor</topology>
    </subcellularLocation>
</comment>
<comment type="subunit">
    <text evidence="1">Homodimer; disulfide-linked.</text>
</comment>
<keyword evidence="3" id="KW-1185">Reference proteome</keyword>
<dbReference type="GO" id="GO:0098552">
    <property type="term" value="C:side of membrane"/>
    <property type="evidence" value="ECO:0007669"/>
    <property type="project" value="UniProtKB-KW"/>
</dbReference>
<dbReference type="AlphaFoldDB" id="A7SJZ8"/>
<dbReference type="Pfam" id="PF01244">
    <property type="entry name" value="Peptidase_M19"/>
    <property type="match status" value="1"/>
</dbReference>
<dbReference type="InterPro" id="IPR008257">
    <property type="entry name" value="Pept_M19"/>
</dbReference>
<comment type="cofactor">
    <cofactor evidence="1">
        <name>Zn(2+)</name>
        <dbReference type="ChEBI" id="CHEBI:29105"/>
    </cofactor>
</comment>
<keyword evidence="1" id="KW-0645">Protease</keyword>
<dbReference type="EMBL" id="DS469682">
    <property type="protein sequence ID" value="EDO35986.1"/>
    <property type="molecule type" value="Genomic_DNA"/>
</dbReference>
<dbReference type="STRING" id="45351.A7SJZ8"/>
<gene>
    <name evidence="2" type="ORF">NEMVEDRAFT_v1g121040</name>
</gene>
<dbReference type="PANTHER" id="PTHR10443:SF12">
    <property type="entry name" value="DIPEPTIDASE"/>
    <property type="match status" value="1"/>
</dbReference>
<dbReference type="eggNOG" id="KOG4127">
    <property type="taxonomic scope" value="Eukaryota"/>
</dbReference>
<dbReference type="InterPro" id="IPR032466">
    <property type="entry name" value="Metal_Hydrolase"/>
</dbReference>
<keyword evidence="1" id="KW-0449">Lipoprotein</keyword>
<dbReference type="PROSITE" id="PS51365">
    <property type="entry name" value="RENAL_DIPEPTIDASE_2"/>
    <property type="match status" value="1"/>
</dbReference>
<protein>
    <recommendedName>
        <fullName evidence="1">Dipeptidase</fullName>
        <ecNumber evidence="1">3.4.13.19</ecNumber>
    </recommendedName>
</protein>
<dbReference type="KEGG" id="nve:5507409"/>
<dbReference type="GO" id="GO:0006508">
    <property type="term" value="P:proteolysis"/>
    <property type="evidence" value="ECO:0007669"/>
    <property type="project" value="UniProtKB-KW"/>
</dbReference>
<dbReference type="MEROPS" id="M19.A01"/>
<comment type="catalytic activity">
    <reaction evidence="1">
        <text>an L-aminoacyl-L-amino acid + H2O = 2 an L-alpha-amino acid</text>
        <dbReference type="Rhea" id="RHEA:48940"/>
        <dbReference type="ChEBI" id="CHEBI:15377"/>
        <dbReference type="ChEBI" id="CHEBI:59869"/>
        <dbReference type="ChEBI" id="CHEBI:77460"/>
        <dbReference type="EC" id="3.4.13.19"/>
    </reaction>
</comment>
<dbReference type="GO" id="GO:0070573">
    <property type="term" value="F:metallodipeptidase activity"/>
    <property type="evidence" value="ECO:0007669"/>
    <property type="project" value="InterPro"/>
</dbReference>
<keyword evidence="1" id="KW-0862">Zinc</keyword>
<keyword evidence="1" id="KW-0482">Metalloprotease</keyword>
<dbReference type="InterPro" id="IPR000180">
    <property type="entry name" value="Dipep_AS"/>
</dbReference>
<evidence type="ECO:0000313" key="2">
    <source>
        <dbReference type="EMBL" id="EDO35986.1"/>
    </source>
</evidence>
<keyword evidence="1" id="KW-0325">Glycoprotein</keyword>
<comment type="similarity">
    <text evidence="1">Belongs to the metallo-dependent hydrolases superfamily. Peptidase M19 family.</text>
</comment>
<keyword evidence="1" id="KW-0479">Metal-binding</keyword>
<organism evidence="2 3">
    <name type="scientific">Nematostella vectensis</name>
    <name type="common">Starlet sea anemone</name>
    <dbReference type="NCBI Taxonomy" id="45351"/>
    <lineage>
        <taxon>Eukaryota</taxon>
        <taxon>Metazoa</taxon>
        <taxon>Cnidaria</taxon>
        <taxon>Anthozoa</taxon>
        <taxon>Hexacorallia</taxon>
        <taxon>Actiniaria</taxon>
        <taxon>Edwardsiidae</taxon>
        <taxon>Nematostella</taxon>
    </lineage>
</organism>
<evidence type="ECO:0000256" key="1">
    <source>
        <dbReference type="RuleBase" id="RU341113"/>
    </source>
</evidence>
<keyword evidence="1" id="KW-1015">Disulfide bond</keyword>
<name>A7SJZ8_NEMVE</name>
<dbReference type="SUPFAM" id="SSF51556">
    <property type="entry name" value="Metallo-dependent hydrolases"/>
    <property type="match status" value="1"/>
</dbReference>
<sequence length="247" mass="27315">YPEDFQFVTTAQGIRDAKKAGKIGCMIGLEGGHMIDSSLATLRMFYLLGVRYLTLTHSCHVPWASTCSAPKKTSHNGLNAFGRTVVMEMNRLGMMVDISHVSNVTMHDVLDVTKSPVIFSHSSAYALCKHPRNVPDDVLRRMPANGGLVMVNFANDYVIYNATRRGITVRLTDVADHIDYIKNVSGIDHVGIGADYDGVPYVPQGLEDVSKYPDLLAELMRRGYTEDDIKKVAGENLIRVLAKNEQV</sequence>
<evidence type="ECO:0000313" key="3">
    <source>
        <dbReference type="Proteomes" id="UP000001593"/>
    </source>
</evidence>
<dbReference type="Proteomes" id="UP000001593">
    <property type="component" value="Unassembled WGS sequence"/>
</dbReference>
<dbReference type="GO" id="GO:0046872">
    <property type="term" value="F:metal ion binding"/>
    <property type="evidence" value="ECO:0007669"/>
    <property type="project" value="UniProtKB-UniRule"/>
</dbReference>
<feature type="non-terminal residue" evidence="2">
    <location>
        <position position="247"/>
    </location>
</feature>
<reference evidence="2 3" key="1">
    <citation type="journal article" date="2007" name="Science">
        <title>Sea anemone genome reveals ancestral eumetazoan gene repertoire and genomic organization.</title>
        <authorList>
            <person name="Putnam N.H."/>
            <person name="Srivastava M."/>
            <person name="Hellsten U."/>
            <person name="Dirks B."/>
            <person name="Chapman J."/>
            <person name="Salamov A."/>
            <person name="Terry A."/>
            <person name="Shapiro H."/>
            <person name="Lindquist E."/>
            <person name="Kapitonov V.V."/>
            <person name="Jurka J."/>
            <person name="Genikhovich G."/>
            <person name="Grigoriev I.V."/>
            <person name="Lucas S.M."/>
            <person name="Steele R.E."/>
            <person name="Finnerty J.R."/>
            <person name="Technau U."/>
            <person name="Martindale M.Q."/>
            <person name="Rokhsar D.S."/>
        </authorList>
    </citation>
    <scope>NUCLEOTIDE SEQUENCE [LARGE SCALE GENOMIC DNA]</scope>
    <source>
        <strain evidence="3">CH2 X CH6</strain>
    </source>
</reference>
<dbReference type="PROSITE" id="PS00869">
    <property type="entry name" value="RENAL_DIPEPTIDASE_1"/>
    <property type="match status" value="1"/>
</dbReference>
<accession>A7SJZ8</accession>
<dbReference type="OMA" id="HIWHVAQ"/>
<dbReference type="Gene3D" id="3.20.20.140">
    <property type="entry name" value="Metal-dependent hydrolases"/>
    <property type="match status" value="1"/>
</dbReference>
<keyword evidence="1" id="KW-0224">Dipeptidase</keyword>
<keyword evidence="1" id="KW-0378">Hydrolase</keyword>